<dbReference type="Pfam" id="PF00668">
    <property type="entry name" value="Condensation"/>
    <property type="match status" value="1"/>
</dbReference>
<evidence type="ECO:0000313" key="8">
    <source>
        <dbReference type="Proteomes" id="UP001529514"/>
    </source>
</evidence>
<dbReference type="SUPFAM" id="SSF56801">
    <property type="entry name" value="Acetyl-CoA synthetase-like"/>
    <property type="match status" value="1"/>
</dbReference>
<dbReference type="RefSeq" id="WP_374050606.1">
    <property type="nucleotide sequence ID" value="NZ_AP028978.1"/>
</dbReference>
<dbReference type="Gene3D" id="3.30.559.30">
    <property type="entry name" value="Nonribosomal peptide synthetase, condensation domain"/>
    <property type="match status" value="1"/>
</dbReference>
<dbReference type="SUPFAM" id="SSF47336">
    <property type="entry name" value="ACP-like"/>
    <property type="match status" value="1"/>
</dbReference>
<dbReference type="Pfam" id="PF00501">
    <property type="entry name" value="AMP-binding"/>
    <property type="match status" value="1"/>
</dbReference>
<gene>
    <name evidence="7" type="ORF">TCT1_17560</name>
</gene>
<dbReference type="Proteomes" id="UP001529514">
    <property type="component" value="Chromosome"/>
</dbReference>
<dbReference type="InterPro" id="IPR036736">
    <property type="entry name" value="ACP-like_sf"/>
</dbReference>
<dbReference type="InterPro" id="IPR020845">
    <property type="entry name" value="AMP-binding_CS"/>
</dbReference>
<dbReference type="InterPro" id="IPR023213">
    <property type="entry name" value="CAT-like_dom_sf"/>
</dbReference>
<dbReference type="InterPro" id="IPR009081">
    <property type="entry name" value="PP-bd_ACP"/>
</dbReference>
<evidence type="ECO:0000259" key="6">
    <source>
        <dbReference type="Pfam" id="PF00668"/>
    </source>
</evidence>
<keyword evidence="2" id="KW-0596">Phosphopantetheine</keyword>
<proteinExistence type="predicted"/>
<evidence type="ECO:0000259" key="4">
    <source>
        <dbReference type="Pfam" id="PF00501"/>
    </source>
</evidence>
<dbReference type="PANTHER" id="PTHR45527:SF1">
    <property type="entry name" value="FATTY ACID SYNTHASE"/>
    <property type="match status" value="1"/>
</dbReference>
<dbReference type="InterPro" id="IPR001242">
    <property type="entry name" value="Condensation_dom"/>
</dbReference>
<protein>
    <submittedName>
        <fullName evidence="7">Uncharacterized protein</fullName>
    </submittedName>
</protein>
<dbReference type="PROSITE" id="PS00455">
    <property type="entry name" value="AMP_BINDING"/>
    <property type="match status" value="1"/>
</dbReference>
<dbReference type="Gene3D" id="3.30.559.10">
    <property type="entry name" value="Chloramphenicol acetyltransferase-like domain"/>
    <property type="match status" value="2"/>
</dbReference>
<evidence type="ECO:0000259" key="5">
    <source>
        <dbReference type="Pfam" id="PF00550"/>
    </source>
</evidence>
<dbReference type="InterPro" id="IPR006162">
    <property type="entry name" value="Ppantetheine_attach_site"/>
</dbReference>
<name>A0ABM8JWN9_9GAMM</name>
<dbReference type="InterPro" id="IPR000873">
    <property type="entry name" value="AMP-dep_synth/lig_dom"/>
</dbReference>
<evidence type="ECO:0000256" key="1">
    <source>
        <dbReference type="ARBA" id="ARBA00001957"/>
    </source>
</evidence>
<feature type="domain" description="Condensation" evidence="6">
    <location>
        <begin position="6"/>
        <end position="338"/>
    </location>
</feature>
<dbReference type="Pfam" id="PF00550">
    <property type="entry name" value="PP-binding"/>
    <property type="match status" value="1"/>
</dbReference>
<evidence type="ECO:0000256" key="3">
    <source>
        <dbReference type="ARBA" id="ARBA00022553"/>
    </source>
</evidence>
<evidence type="ECO:0000313" key="7">
    <source>
        <dbReference type="EMBL" id="BET96835.1"/>
    </source>
</evidence>
<dbReference type="Gene3D" id="3.30.300.30">
    <property type="match status" value="1"/>
</dbReference>
<feature type="domain" description="AMP-dependent synthetase/ligase" evidence="4">
    <location>
        <begin position="482"/>
        <end position="829"/>
    </location>
</feature>
<comment type="cofactor">
    <cofactor evidence="1">
        <name>pantetheine 4'-phosphate</name>
        <dbReference type="ChEBI" id="CHEBI:47942"/>
    </cofactor>
</comment>
<accession>A0ABM8JWN9</accession>
<organism evidence="7 8">
    <name type="scientific">Xenorhabdus taiwanensis</name>
    <dbReference type="NCBI Taxonomy" id="3085177"/>
    <lineage>
        <taxon>Bacteria</taxon>
        <taxon>Pseudomonadati</taxon>
        <taxon>Pseudomonadota</taxon>
        <taxon>Gammaproteobacteria</taxon>
        <taxon>Enterobacterales</taxon>
        <taxon>Morganellaceae</taxon>
        <taxon>Xenorhabdus</taxon>
    </lineage>
</organism>
<dbReference type="PANTHER" id="PTHR45527">
    <property type="entry name" value="NONRIBOSOMAL PEPTIDE SYNTHETASE"/>
    <property type="match status" value="1"/>
</dbReference>
<feature type="domain" description="Carrier" evidence="5">
    <location>
        <begin position="1031"/>
        <end position="1072"/>
    </location>
</feature>
<dbReference type="InterPro" id="IPR045851">
    <property type="entry name" value="AMP-bd_C_sf"/>
</dbReference>
<keyword evidence="3" id="KW-0597">Phosphoprotein</keyword>
<evidence type="ECO:0000256" key="2">
    <source>
        <dbReference type="ARBA" id="ARBA00022450"/>
    </source>
</evidence>
<keyword evidence="8" id="KW-1185">Reference proteome</keyword>
<reference evidence="7 8" key="1">
    <citation type="submission" date="2023-10" db="EMBL/GenBank/DDBJ databases">
        <title>Xenorhabdus taiwanensis sp. nov., a symbiotic bacterium associated with the entomopathogenic nematode Steinernema taiwanensis.</title>
        <authorList>
            <person name="Tseng C.T."/>
            <person name="Shu H.Y."/>
            <person name="Chen M.H."/>
            <person name="Fang Y.J."/>
            <person name="Wu T.L."/>
            <person name="Lin Y.C."/>
            <person name="Huang C.J."/>
        </authorList>
    </citation>
    <scope>NUCLEOTIDE SEQUENCE [LARGE SCALE GENOMIC DNA]</scope>
    <source>
        <strain evidence="7 8">TCT-1</strain>
    </source>
</reference>
<sequence>MNNQPIFELTRSQQAIFQMGLLNLAGSQFYFGGIARFKGDISLEQLVRVADIIRNTQDVFCIGFINKPQVEIGVEGVEWCGIRHDSPQSEVGRVDFSHYPDPENAFEHWAQRQLRMEEDLSLMPIRIFAVRFQPDQSGWFVKIHHAALDGMGSALLQHQLIKVLEQESVGSAAEPCDSFLFTVLAEEEQDYESSRRIDKDKAYWRRLFADNSSADARKIFSRYPIGDYRGQEMNSMRIKATITPYQNEIFYRFKNRGESIFRLFFTAVAWTQMGVEDGNCALLQAPVVNRWSEEAKKAISMAVAPVLLPVFRQVGQTATDCYQQLKKQLQKAIAHSRYAPATRWGELASADWKRVIPAFGVSYQTGEFQQEAMGAEVLLEHMQAVESLFASIHIHDRFEKDYYRLEADFRRIWSPEQCHAFLQAVLDCATDIALEITEQQSLTEENDEQSPPQSLSAPIGVHLLNAFEWHSDNILFKTETVSQAFTYRHGLQWIHRLSEQLQAMQTEHQPVLILGRRTPEIVLSYLTCLIKNITVVPVCPTTTPPERLSTIIRNSGASLCIYTEADRELAETLNLPSLNVSLHQQNAVPEQTETAWCAEIQSQPPSGHLAYILYTSGSTGEPKGVAVSAIALANYALAAKTAYADEIPFNAPLFTSFGFDLTQTAILVPVLSGGFILMHEQDIRDNPELLHTLLSDKSLTGVKCTPSHLALLIEQDIETDGRSPLTFIVGGENLPVSLVNNALNCLPSGSRIINEYGPTEATVGCCIYELSHYASDSGNNQNTAAAVMPIGTALGKAELSLRDSWGQKIPRGFRGEIWISGSILAEGYLHDPVQTAEKFVSGADKQQRWYRTGDLGVQDARGIFHCIGRIDDEFKVRGHRIHPLEIEKAVAEVLIQSGQSVDHHWQFKALKLVFSAPQGLEETENTVKTESIVLCSNYPVPYESPEFQHQLKEKIVEAWLPNLYCTVQPWPMNTNGKVDIKRLTHAAEISYRASTELSHENSANKKAHQETENYPLPDWLNAEFFRPIWPQPVDLTASFFELGGDSIKAIRLVALLAKKGVKLGMSALLTSTALGLVLTNACAESSAQADTFEENAPEQPDANWLRYLPAVRWYQQQCFKYGEQLQQGVVLEITSALSAEQINAAVMAVKARHKIFSFRANNDLSELYFSPSVQTDKNIENHSRVLASGESLEDRRKQLQGEICLASRPSVHEVVYDPQVNKHYLILLCHHLICDVHSWIFLLDELDQALNSPMLNLPMAETDTFAEPEQGVFLWGKWLAEKLSIENIAVENTADMRDLSQNNSADQPVIASVTLALSIFGADFLLLAQRNKAERSQLIAAVLLEIIAESDLLPYKINVLFENHGRLFTEAGMPAGRNLAMANAVGWFTGFQLLHLNVDSNPSLSFLQQLKSQQHKDKSDWKKQLGLNSSAERALISINDIGSGLSDNDSKEWQHIKLIQSLSGGFLHPDEKSVADFDILIHDRPATGSVLLELRLGIPNANTDDARHYLLQINDRLSEWCRSDQARSFIPADFPFSQLSQPELDFIINGASE</sequence>
<dbReference type="InterPro" id="IPR042099">
    <property type="entry name" value="ANL_N_sf"/>
</dbReference>
<dbReference type="PROSITE" id="PS00012">
    <property type="entry name" value="PHOSPHOPANTETHEINE"/>
    <property type="match status" value="1"/>
</dbReference>
<dbReference type="Gene3D" id="3.40.50.12780">
    <property type="entry name" value="N-terminal domain of ligase-like"/>
    <property type="match status" value="1"/>
</dbReference>
<dbReference type="SUPFAM" id="SSF52777">
    <property type="entry name" value="CoA-dependent acyltransferases"/>
    <property type="match status" value="3"/>
</dbReference>
<dbReference type="Gene3D" id="1.10.1200.10">
    <property type="entry name" value="ACP-like"/>
    <property type="match status" value="1"/>
</dbReference>
<dbReference type="EMBL" id="AP028978">
    <property type="protein sequence ID" value="BET96835.1"/>
    <property type="molecule type" value="Genomic_DNA"/>
</dbReference>